<dbReference type="STRING" id="475255.SAMN04488101_11248"/>
<evidence type="ECO:0008006" key="4">
    <source>
        <dbReference type="Google" id="ProtNLM"/>
    </source>
</evidence>
<dbReference type="EMBL" id="FWYB01000012">
    <property type="protein sequence ID" value="SMD08625.1"/>
    <property type="molecule type" value="Genomic_DNA"/>
</dbReference>
<feature type="transmembrane region" description="Helical" evidence="1">
    <location>
        <begin position="115"/>
        <end position="134"/>
    </location>
</feature>
<name>A0A1W2EG63_9SPHI</name>
<keyword evidence="1" id="KW-1133">Transmembrane helix</keyword>
<evidence type="ECO:0000313" key="3">
    <source>
        <dbReference type="Proteomes" id="UP000192678"/>
    </source>
</evidence>
<organism evidence="2 3">
    <name type="scientific">Pedobacter nyackensis</name>
    <dbReference type="NCBI Taxonomy" id="475255"/>
    <lineage>
        <taxon>Bacteria</taxon>
        <taxon>Pseudomonadati</taxon>
        <taxon>Bacteroidota</taxon>
        <taxon>Sphingobacteriia</taxon>
        <taxon>Sphingobacteriales</taxon>
        <taxon>Sphingobacteriaceae</taxon>
        <taxon>Pedobacter</taxon>
    </lineage>
</organism>
<sequence length="490" mass="56092">MIAEATTTSEATITLEQSVAEKSWTPVEKYFFRTFFIFFFVLIVPLNTAYYRQWFTTDWAHLHIRDIGRLSGSSFNPIKVAGKRPGANDTGGIPISKQSLLTIYPESGEFGLASYVNWGLAFVIGLAGAALWGLFDRKRRNYDTLYYFLAAGVSYSMVIQLQGLTFSKVFPTQMPELALTQLNTPFGDFVAQKLYWIQFSFVHDYEIFAGFAELLIMGFLFFRQTRALGAALSLAMIGNIAFANHAYDGGIHLAASFFALGGAFVLWRYIPAVWKLIVKEESAKLGISYPSFSKPWQKYGRITFKIFVFGFFFVTSAYLHWQNYKHDSYKVPSRPGLTNARGLYDVSEFRINNKVIPYSPVDSLRWQDVTFEKWSTLSFSVFNTFMIHGEAGRGKQFKDVDRTYESAGTGGGRRHFYYEADTVNQVLHLQNKNKVYAHQKLDLHYSRPSASQLILWGKNEHQDSIYIVLNRKNKTYPLYQNREKSVIVQP</sequence>
<reference evidence="2 3" key="1">
    <citation type="submission" date="2017-04" db="EMBL/GenBank/DDBJ databases">
        <authorList>
            <person name="Afonso C.L."/>
            <person name="Miller P.J."/>
            <person name="Scott M.A."/>
            <person name="Spackman E."/>
            <person name="Goraichik I."/>
            <person name="Dimitrov K.M."/>
            <person name="Suarez D.L."/>
            <person name="Swayne D.E."/>
        </authorList>
    </citation>
    <scope>NUCLEOTIDE SEQUENCE [LARGE SCALE GENOMIC DNA]</scope>
    <source>
        <strain evidence="2 3">DSM 19625</strain>
    </source>
</reference>
<dbReference type="RefSeq" id="WP_084291060.1">
    <property type="nucleotide sequence ID" value="NZ_FWYB01000012.1"/>
</dbReference>
<feature type="transmembrane region" description="Helical" evidence="1">
    <location>
        <begin position="302"/>
        <end position="321"/>
    </location>
</feature>
<feature type="transmembrane region" description="Helical" evidence="1">
    <location>
        <begin position="146"/>
        <end position="166"/>
    </location>
</feature>
<accession>A0A1W2EG63</accession>
<keyword evidence="3" id="KW-1185">Reference proteome</keyword>
<feature type="transmembrane region" description="Helical" evidence="1">
    <location>
        <begin position="229"/>
        <end position="247"/>
    </location>
</feature>
<keyword evidence="1" id="KW-0812">Transmembrane</keyword>
<evidence type="ECO:0000313" key="2">
    <source>
        <dbReference type="EMBL" id="SMD08625.1"/>
    </source>
</evidence>
<dbReference type="AlphaFoldDB" id="A0A1W2EG63"/>
<protein>
    <recommendedName>
        <fullName evidence="4">DoxX protein</fullName>
    </recommendedName>
</protein>
<proteinExistence type="predicted"/>
<feature type="transmembrane region" description="Helical" evidence="1">
    <location>
        <begin position="30"/>
        <end position="51"/>
    </location>
</feature>
<feature type="transmembrane region" description="Helical" evidence="1">
    <location>
        <begin position="253"/>
        <end position="270"/>
    </location>
</feature>
<keyword evidence="1" id="KW-0472">Membrane</keyword>
<gene>
    <name evidence="2" type="ORF">SAMN04488101_11248</name>
</gene>
<feature type="transmembrane region" description="Helical" evidence="1">
    <location>
        <begin position="205"/>
        <end position="222"/>
    </location>
</feature>
<dbReference type="OrthoDB" id="102112at2"/>
<evidence type="ECO:0000256" key="1">
    <source>
        <dbReference type="SAM" id="Phobius"/>
    </source>
</evidence>
<dbReference type="Proteomes" id="UP000192678">
    <property type="component" value="Unassembled WGS sequence"/>
</dbReference>